<evidence type="ECO:0000313" key="4">
    <source>
        <dbReference type="Proteomes" id="UP001147747"/>
    </source>
</evidence>
<dbReference type="AlphaFoldDB" id="A0A9X0BBF5"/>
<dbReference type="EMBL" id="JAPZBU010000005">
    <property type="protein sequence ID" value="KAJ5403661.1"/>
    <property type="molecule type" value="Genomic_DNA"/>
</dbReference>
<dbReference type="InterPro" id="IPR036869">
    <property type="entry name" value="J_dom_sf"/>
</dbReference>
<evidence type="ECO:0000259" key="2">
    <source>
        <dbReference type="PROSITE" id="PS50076"/>
    </source>
</evidence>
<dbReference type="PANTHER" id="PTHR24074">
    <property type="entry name" value="CO-CHAPERONE PROTEIN DJLA"/>
    <property type="match status" value="1"/>
</dbReference>
<dbReference type="OrthoDB" id="442087at2759"/>
<dbReference type="SUPFAM" id="SSF46565">
    <property type="entry name" value="Chaperone J-domain"/>
    <property type="match status" value="1"/>
</dbReference>
<dbReference type="PRINTS" id="PR00625">
    <property type="entry name" value="JDOMAIN"/>
</dbReference>
<feature type="compositionally biased region" description="Polar residues" evidence="1">
    <location>
        <begin position="307"/>
        <end position="317"/>
    </location>
</feature>
<feature type="domain" description="J" evidence="2">
    <location>
        <begin position="9"/>
        <end position="72"/>
    </location>
</feature>
<feature type="region of interest" description="Disordered" evidence="1">
    <location>
        <begin position="306"/>
        <end position="334"/>
    </location>
</feature>
<dbReference type="Pfam" id="PF00226">
    <property type="entry name" value="DnaJ"/>
    <property type="match status" value="1"/>
</dbReference>
<proteinExistence type="predicted"/>
<reference evidence="3" key="2">
    <citation type="journal article" date="2023" name="IMA Fungus">
        <title>Comparative genomic study of the Penicillium genus elucidates a diverse pangenome and 15 lateral gene transfer events.</title>
        <authorList>
            <person name="Petersen C."/>
            <person name="Sorensen T."/>
            <person name="Nielsen M.R."/>
            <person name="Sondergaard T.E."/>
            <person name="Sorensen J.L."/>
            <person name="Fitzpatrick D.A."/>
            <person name="Frisvad J.C."/>
            <person name="Nielsen K.L."/>
        </authorList>
    </citation>
    <scope>NUCLEOTIDE SEQUENCE</scope>
    <source>
        <strain evidence="3">IBT 29677</strain>
    </source>
</reference>
<keyword evidence="4" id="KW-1185">Reference proteome</keyword>
<feature type="region of interest" description="Disordered" evidence="1">
    <location>
        <begin position="225"/>
        <end position="267"/>
    </location>
</feature>
<dbReference type="RefSeq" id="XP_056490903.1">
    <property type="nucleotide sequence ID" value="XM_056628169.1"/>
</dbReference>
<evidence type="ECO:0000256" key="1">
    <source>
        <dbReference type="SAM" id="MobiDB-lite"/>
    </source>
</evidence>
<dbReference type="InterPro" id="IPR001623">
    <property type="entry name" value="DnaJ_domain"/>
</dbReference>
<feature type="compositionally biased region" description="Polar residues" evidence="1">
    <location>
        <begin position="225"/>
        <end position="236"/>
    </location>
</feature>
<dbReference type="Gene3D" id="1.10.287.110">
    <property type="entry name" value="DnaJ domain"/>
    <property type="match status" value="1"/>
</dbReference>
<evidence type="ECO:0000313" key="3">
    <source>
        <dbReference type="EMBL" id="KAJ5403661.1"/>
    </source>
</evidence>
<dbReference type="Proteomes" id="UP001147747">
    <property type="component" value="Unassembled WGS sequence"/>
</dbReference>
<dbReference type="InterPro" id="IPR050817">
    <property type="entry name" value="DjlA_DnaK_co-chaperone"/>
</dbReference>
<dbReference type="CDD" id="cd06257">
    <property type="entry name" value="DnaJ"/>
    <property type="match status" value="1"/>
</dbReference>
<feature type="compositionally biased region" description="Basic and acidic residues" evidence="1">
    <location>
        <begin position="249"/>
        <end position="261"/>
    </location>
</feature>
<dbReference type="SMART" id="SM00271">
    <property type="entry name" value="DnaJ"/>
    <property type="match status" value="1"/>
</dbReference>
<protein>
    <submittedName>
        <fullName evidence="3">DnaJ-domain-containing protein</fullName>
    </submittedName>
</protein>
<dbReference type="GeneID" id="81367149"/>
<gene>
    <name evidence="3" type="ORF">N7509_003532</name>
</gene>
<comment type="caution">
    <text evidence="3">The sequence shown here is derived from an EMBL/GenBank/DDBJ whole genome shotgun (WGS) entry which is preliminary data.</text>
</comment>
<accession>A0A9X0BBF5</accession>
<sequence>MSAQSASVDFYAALDIPRTATTQEINAAYKRLALKYHPDKCGERFLEKFREITEAAECLRDTKRRADHDRALGHVPRGLNNNRRQPRRYTREDDWRNWSSEKRPWRNDEFNYNLKNPQDCYMYSYGSSVHMDPNSAESMAESDRISAEAERWAAEYAAMQAEYEAESVAQSAAETKAENEAFEQASLNRWPKSAQDPVSETNQAAEPAREAEHVAFKETYEFDTWSNDGQTSTQSEFETRSKNPQGKGFETKQATETDRAAKWKMPGQYSSSQFDSIYHSTLDVPPRPDINELFTSGIDSEIPGQYPSGQFRTSTHQSGHKYHSGQVSSPQPDCKTSPDEYYDCSEHFGTGPSVNCKPSPKKTSRADRANVQELVTAEGPLGPFCPYFNAKLADGSELYSLDDMAMEVNGIIGQIMFEWILVLKQQSGVMEPLIDFEDDGTCSHQLWHQQVHMLQILKA</sequence>
<name>A0A9X0BBF5_9EURO</name>
<reference evidence="3" key="1">
    <citation type="submission" date="2022-12" db="EMBL/GenBank/DDBJ databases">
        <authorList>
            <person name="Petersen C."/>
        </authorList>
    </citation>
    <scope>NUCLEOTIDE SEQUENCE</scope>
    <source>
        <strain evidence="3">IBT 29677</strain>
    </source>
</reference>
<organism evidence="3 4">
    <name type="scientific">Penicillium cosmopolitanum</name>
    <dbReference type="NCBI Taxonomy" id="1131564"/>
    <lineage>
        <taxon>Eukaryota</taxon>
        <taxon>Fungi</taxon>
        <taxon>Dikarya</taxon>
        <taxon>Ascomycota</taxon>
        <taxon>Pezizomycotina</taxon>
        <taxon>Eurotiomycetes</taxon>
        <taxon>Eurotiomycetidae</taxon>
        <taxon>Eurotiales</taxon>
        <taxon>Aspergillaceae</taxon>
        <taxon>Penicillium</taxon>
    </lineage>
</organism>
<dbReference type="PROSITE" id="PS50076">
    <property type="entry name" value="DNAJ_2"/>
    <property type="match status" value="1"/>
</dbReference>
<feature type="region of interest" description="Disordered" evidence="1">
    <location>
        <begin position="72"/>
        <end position="91"/>
    </location>
</feature>